<keyword evidence="2" id="KW-1185">Reference proteome</keyword>
<name>A0ABS4IGI0_9BACI</name>
<reference evidence="1 2" key="1">
    <citation type="submission" date="2021-03" db="EMBL/GenBank/DDBJ databases">
        <title>Genomic Encyclopedia of Type Strains, Phase IV (KMG-IV): sequencing the most valuable type-strain genomes for metagenomic binning, comparative biology and taxonomic classification.</title>
        <authorList>
            <person name="Goeker M."/>
        </authorList>
    </citation>
    <scope>NUCLEOTIDE SEQUENCE [LARGE SCALE GENOMIC DNA]</scope>
    <source>
        <strain evidence="1 2">DSM 25609</strain>
    </source>
</reference>
<accession>A0ABS4IGI0</accession>
<gene>
    <name evidence="1" type="ORF">J2Z83_002167</name>
</gene>
<comment type="caution">
    <text evidence="1">The sequence shown here is derived from an EMBL/GenBank/DDBJ whole genome shotgun (WGS) entry which is preliminary data.</text>
</comment>
<evidence type="ECO:0000313" key="2">
    <source>
        <dbReference type="Proteomes" id="UP001519345"/>
    </source>
</evidence>
<dbReference type="EMBL" id="JAGGKX010000010">
    <property type="protein sequence ID" value="MBP1970051.1"/>
    <property type="molecule type" value="Genomic_DNA"/>
</dbReference>
<organism evidence="1 2">
    <name type="scientific">Virgibacillus natechei</name>
    <dbReference type="NCBI Taxonomy" id="1216297"/>
    <lineage>
        <taxon>Bacteria</taxon>
        <taxon>Bacillati</taxon>
        <taxon>Bacillota</taxon>
        <taxon>Bacilli</taxon>
        <taxon>Bacillales</taxon>
        <taxon>Bacillaceae</taxon>
        <taxon>Virgibacillus</taxon>
    </lineage>
</organism>
<dbReference type="Proteomes" id="UP001519345">
    <property type="component" value="Unassembled WGS sequence"/>
</dbReference>
<evidence type="ECO:0000313" key="1">
    <source>
        <dbReference type="EMBL" id="MBP1970051.1"/>
    </source>
</evidence>
<proteinExistence type="predicted"/>
<dbReference type="RefSeq" id="WP_209463212.1">
    <property type="nucleotide sequence ID" value="NZ_CP110224.1"/>
</dbReference>
<protein>
    <submittedName>
        <fullName evidence="1">Uncharacterized protein</fullName>
    </submittedName>
</protein>
<sequence length="161" mass="18702">MGEKILTQSIKFEKKQIETSLMKLHPDAKYLADRIIYYPYYFFVYNVKAKRLFLPMDEKVGCAVDAISGSGSLVDFNPKLEEAEILGEQRMQKHQTLEDCLPISESFVFRSLSLKMRMISFSHVQVEKQQLFYRPFWVVYNKNGDGQGFIVDGVTGQYHPL</sequence>